<evidence type="ECO:0000313" key="2">
    <source>
        <dbReference type="EMBL" id="TKV69587.1"/>
    </source>
</evidence>
<feature type="signal peptide" evidence="1">
    <location>
        <begin position="1"/>
        <end position="18"/>
    </location>
</feature>
<dbReference type="Gene3D" id="2.60.120.1140">
    <property type="entry name" value="Protein of unknown function DUF192"/>
    <property type="match status" value="1"/>
</dbReference>
<dbReference type="PANTHER" id="PTHR37953">
    <property type="entry name" value="UPF0127 PROTEIN MJ1496"/>
    <property type="match status" value="1"/>
</dbReference>
<dbReference type="InterPro" id="IPR003795">
    <property type="entry name" value="DUF192"/>
</dbReference>
<dbReference type="PANTHER" id="PTHR37953:SF1">
    <property type="entry name" value="UPF0127 PROTEIN MJ1496"/>
    <property type="match status" value="1"/>
</dbReference>
<feature type="chain" id="PRO_5020506991" evidence="1">
    <location>
        <begin position="19"/>
        <end position="158"/>
    </location>
</feature>
<evidence type="ECO:0000256" key="1">
    <source>
        <dbReference type="SAM" id="SignalP"/>
    </source>
</evidence>
<evidence type="ECO:0000313" key="3">
    <source>
        <dbReference type="Proteomes" id="UP000308488"/>
    </source>
</evidence>
<dbReference type="Proteomes" id="UP000308488">
    <property type="component" value="Unassembled WGS sequence"/>
</dbReference>
<dbReference type="EMBL" id="SZYH01000001">
    <property type="protein sequence ID" value="TKV69587.1"/>
    <property type="molecule type" value="Genomic_DNA"/>
</dbReference>
<dbReference type="InterPro" id="IPR038695">
    <property type="entry name" value="Saro_0823-like_sf"/>
</dbReference>
<organism evidence="2 3">
    <name type="scientific">Marinobacter panjinensis</name>
    <dbReference type="NCBI Taxonomy" id="2576384"/>
    <lineage>
        <taxon>Bacteria</taxon>
        <taxon>Pseudomonadati</taxon>
        <taxon>Pseudomonadota</taxon>
        <taxon>Gammaproteobacteria</taxon>
        <taxon>Pseudomonadales</taxon>
        <taxon>Marinobacteraceae</taxon>
        <taxon>Marinobacter</taxon>
    </lineage>
</organism>
<accession>A0A4U6R6U7</accession>
<sequence length="158" mass="17948">MRALFPVMTLLFSGCLAALPDNQSLPVKQACLISEERAIPITLEIARSSEERSRGLMEREMLEPDAGMLFVYSNERRADHGFWMYRTLIPLDIAYLDRQGTIRAIRQMAPCPSGQGRDCPTYRAGVPFYLALEMNQGYFQSRKIEVGDRLSLEPSDCH</sequence>
<protein>
    <submittedName>
        <fullName evidence="2">DUF192 domain-containing protein</fullName>
    </submittedName>
</protein>
<gene>
    <name evidence="2" type="ORF">FDP08_02570</name>
</gene>
<name>A0A4U6R6U7_9GAMM</name>
<dbReference type="AlphaFoldDB" id="A0A4U6R6U7"/>
<dbReference type="OrthoDB" id="5526466at2"/>
<proteinExistence type="predicted"/>
<reference evidence="2 3" key="1">
    <citation type="submission" date="2019-05" db="EMBL/GenBank/DDBJ databases">
        <title>Marinobacter panjinensis sp. nov., a moderately halophilic bacterium isolated from sea tidal flat environment.</title>
        <authorList>
            <person name="Yang W."/>
            <person name="An M."/>
            <person name="He W."/>
            <person name="Luo X."/>
            <person name="Zhu L."/>
            <person name="Chen G."/>
            <person name="Zhang Y."/>
            <person name="Wang Y."/>
        </authorList>
    </citation>
    <scope>NUCLEOTIDE SEQUENCE [LARGE SCALE GENOMIC DNA]</scope>
    <source>
        <strain evidence="2 3">PJ-16</strain>
    </source>
</reference>
<comment type="caution">
    <text evidence="2">The sequence shown here is derived from an EMBL/GenBank/DDBJ whole genome shotgun (WGS) entry which is preliminary data.</text>
</comment>
<keyword evidence="1" id="KW-0732">Signal</keyword>
<dbReference type="Pfam" id="PF02643">
    <property type="entry name" value="DUF192"/>
    <property type="match status" value="1"/>
</dbReference>
<dbReference type="PROSITE" id="PS51257">
    <property type="entry name" value="PROKAR_LIPOPROTEIN"/>
    <property type="match status" value="1"/>
</dbReference>
<keyword evidence="3" id="KW-1185">Reference proteome</keyword>